<protein>
    <submittedName>
        <fullName evidence="3">Uncharacterized protein</fullName>
    </submittedName>
</protein>
<keyword evidence="4" id="KW-1185">Reference proteome</keyword>
<evidence type="ECO:0000256" key="2">
    <source>
        <dbReference type="SAM" id="Phobius"/>
    </source>
</evidence>
<keyword evidence="2" id="KW-0812">Transmembrane</keyword>
<keyword evidence="2" id="KW-0472">Membrane</keyword>
<feature type="transmembrane region" description="Helical" evidence="2">
    <location>
        <begin position="6"/>
        <end position="26"/>
    </location>
</feature>
<sequence length="61" mass="6490">MHIACALSSNVAGVTIAIAFLTPLIVRARSLLPLAPAPARTRTVHPSRCATRATRHPNAYD</sequence>
<accession>A0A6J5DKF4</accession>
<feature type="region of interest" description="Disordered" evidence="1">
    <location>
        <begin position="37"/>
        <end position="61"/>
    </location>
</feature>
<organism evidence="3 4">
    <name type="scientific">Paraburkholderia solisilvae</name>
    <dbReference type="NCBI Taxonomy" id="624376"/>
    <lineage>
        <taxon>Bacteria</taxon>
        <taxon>Pseudomonadati</taxon>
        <taxon>Pseudomonadota</taxon>
        <taxon>Betaproteobacteria</taxon>
        <taxon>Burkholderiales</taxon>
        <taxon>Burkholderiaceae</taxon>
        <taxon>Paraburkholderia</taxon>
    </lineage>
</organism>
<evidence type="ECO:0000313" key="4">
    <source>
        <dbReference type="Proteomes" id="UP000494329"/>
    </source>
</evidence>
<gene>
    <name evidence="3" type="ORF">LMG29739_01710</name>
</gene>
<proteinExistence type="predicted"/>
<name>A0A6J5DKF4_9BURK</name>
<evidence type="ECO:0000256" key="1">
    <source>
        <dbReference type="SAM" id="MobiDB-lite"/>
    </source>
</evidence>
<reference evidence="3 4" key="1">
    <citation type="submission" date="2020-04" db="EMBL/GenBank/DDBJ databases">
        <authorList>
            <person name="De Canck E."/>
        </authorList>
    </citation>
    <scope>NUCLEOTIDE SEQUENCE [LARGE SCALE GENOMIC DNA]</scope>
    <source>
        <strain evidence="3 4">LMG 29739</strain>
    </source>
</reference>
<dbReference type="Proteomes" id="UP000494329">
    <property type="component" value="Unassembled WGS sequence"/>
</dbReference>
<dbReference type="AlphaFoldDB" id="A0A6J5DKF4"/>
<dbReference type="EMBL" id="CADIKF010000010">
    <property type="protein sequence ID" value="CAB3753356.1"/>
    <property type="molecule type" value="Genomic_DNA"/>
</dbReference>
<evidence type="ECO:0000313" key="3">
    <source>
        <dbReference type="EMBL" id="CAB3753356.1"/>
    </source>
</evidence>
<keyword evidence="2" id="KW-1133">Transmembrane helix</keyword>